<evidence type="ECO:0000313" key="2">
    <source>
        <dbReference type="Proteomes" id="UP001157502"/>
    </source>
</evidence>
<proteinExistence type="predicted"/>
<reference evidence="1" key="1">
    <citation type="submission" date="2021-05" db="EMBL/GenBank/DDBJ databases">
        <authorList>
            <person name="Pan Q."/>
            <person name="Jouanno E."/>
            <person name="Zahm M."/>
            <person name="Klopp C."/>
            <person name="Cabau C."/>
            <person name="Louis A."/>
            <person name="Berthelot C."/>
            <person name="Parey E."/>
            <person name="Roest Crollius H."/>
            <person name="Montfort J."/>
            <person name="Robinson-Rechavi M."/>
            <person name="Bouchez O."/>
            <person name="Lampietro C."/>
            <person name="Lopez Roques C."/>
            <person name="Donnadieu C."/>
            <person name="Postlethwait J."/>
            <person name="Bobe J."/>
            <person name="Dillon D."/>
            <person name="Chandos A."/>
            <person name="von Hippel F."/>
            <person name="Guiguen Y."/>
        </authorList>
    </citation>
    <scope>NUCLEOTIDE SEQUENCE</scope>
    <source>
        <strain evidence="1">YG-Jan2019</strain>
    </source>
</reference>
<gene>
    <name evidence="1" type="ORF">DPEC_G00356800</name>
</gene>
<accession>A0ACC2EZV3</accession>
<sequence length="95" mass="10707">MFNIRCSRVNLRRTALPYFKITSLGFEFNFLGRLFLCPRCDRFVAGRHKCGYPSCTSATVGSRVLSYGQRRVTDGAHDRRVPQGTGRHGAGVWPV</sequence>
<name>A0ACC2EZV3_DALPE</name>
<evidence type="ECO:0000313" key="1">
    <source>
        <dbReference type="EMBL" id="KAJ7984634.1"/>
    </source>
</evidence>
<comment type="caution">
    <text evidence="1">The sequence shown here is derived from an EMBL/GenBank/DDBJ whole genome shotgun (WGS) entry which is preliminary data.</text>
</comment>
<organism evidence="1 2">
    <name type="scientific">Dallia pectoralis</name>
    <name type="common">Alaska blackfish</name>
    <dbReference type="NCBI Taxonomy" id="75939"/>
    <lineage>
        <taxon>Eukaryota</taxon>
        <taxon>Metazoa</taxon>
        <taxon>Chordata</taxon>
        <taxon>Craniata</taxon>
        <taxon>Vertebrata</taxon>
        <taxon>Euteleostomi</taxon>
        <taxon>Actinopterygii</taxon>
        <taxon>Neopterygii</taxon>
        <taxon>Teleostei</taxon>
        <taxon>Protacanthopterygii</taxon>
        <taxon>Esociformes</taxon>
        <taxon>Umbridae</taxon>
        <taxon>Dallia</taxon>
    </lineage>
</organism>
<dbReference type="Proteomes" id="UP001157502">
    <property type="component" value="Chromosome 37"/>
</dbReference>
<keyword evidence="2" id="KW-1185">Reference proteome</keyword>
<dbReference type="EMBL" id="CM055764">
    <property type="protein sequence ID" value="KAJ7984634.1"/>
    <property type="molecule type" value="Genomic_DNA"/>
</dbReference>
<protein>
    <submittedName>
        <fullName evidence="1">Uncharacterized protein</fullName>
    </submittedName>
</protein>